<accession>E3N4P6</accession>
<dbReference type="EMBL" id="DS268527">
    <property type="protein sequence ID" value="EFO86412.1"/>
    <property type="molecule type" value="Genomic_DNA"/>
</dbReference>
<dbReference type="InParanoid" id="E3N4P6"/>
<dbReference type="Gene3D" id="3.90.190.10">
    <property type="entry name" value="Protein tyrosine phosphatase superfamily"/>
    <property type="match status" value="1"/>
</dbReference>
<feature type="compositionally biased region" description="Basic residues" evidence="1">
    <location>
        <begin position="66"/>
        <end position="81"/>
    </location>
</feature>
<dbReference type="PROSITE" id="PS50056">
    <property type="entry name" value="TYR_PHOSPHATASE_2"/>
    <property type="match status" value="1"/>
</dbReference>
<dbReference type="STRING" id="31234.E3N4P6"/>
<name>E3N4P6_CAERE</name>
<reference evidence="4" key="1">
    <citation type="submission" date="2007-07" db="EMBL/GenBank/DDBJ databases">
        <title>PCAP assembly of the Caenorhabditis remanei genome.</title>
        <authorList>
            <consortium name="The Caenorhabditis remanei Sequencing Consortium"/>
            <person name="Wilson R.K."/>
        </authorList>
    </citation>
    <scope>NUCLEOTIDE SEQUENCE [LARGE SCALE GENOMIC DNA]</scope>
    <source>
        <strain evidence="4">PB4641</strain>
    </source>
</reference>
<dbReference type="SUPFAM" id="SSF52799">
    <property type="entry name" value="(Phosphotyrosine protein) phosphatases II"/>
    <property type="match status" value="1"/>
</dbReference>
<feature type="compositionally biased region" description="Basic and acidic residues" evidence="1">
    <location>
        <begin position="577"/>
        <end position="589"/>
    </location>
</feature>
<dbReference type="InterPro" id="IPR016130">
    <property type="entry name" value="Tyr_Pase_AS"/>
</dbReference>
<dbReference type="Proteomes" id="UP000008281">
    <property type="component" value="Unassembled WGS sequence"/>
</dbReference>
<dbReference type="OrthoDB" id="10253954at2759"/>
<evidence type="ECO:0000256" key="1">
    <source>
        <dbReference type="SAM" id="MobiDB-lite"/>
    </source>
</evidence>
<dbReference type="InterPro" id="IPR052782">
    <property type="entry name" value="Oocyte-zygote_transition_reg"/>
</dbReference>
<dbReference type="InterPro" id="IPR029021">
    <property type="entry name" value="Prot-tyrosine_phosphatase-like"/>
</dbReference>
<feature type="compositionally biased region" description="Polar residues" evidence="1">
    <location>
        <begin position="425"/>
        <end position="437"/>
    </location>
</feature>
<feature type="region of interest" description="Disordered" evidence="1">
    <location>
        <begin position="425"/>
        <end position="465"/>
    </location>
</feature>
<dbReference type="InterPro" id="IPR003595">
    <property type="entry name" value="Tyr_Pase_cat"/>
</dbReference>
<dbReference type="FunCoup" id="E3N4P6">
    <property type="interactions" value="2537"/>
</dbReference>
<protein>
    <submittedName>
        <fullName evidence="4">Uncharacterized protein</fullName>
    </submittedName>
</protein>
<evidence type="ECO:0000259" key="2">
    <source>
        <dbReference type="PROSITE" id="PS50055"/>
    </source>
</evidence>
<feature type="region of interest" description="Disordered" evidence="1">
    <location>
        <begin position="56"/>
        <end position="87"/>
    </location>
</feature>
<feature type="compositionally biased region" description="Basic and acidic residues" evidence="1">
    <location>
        <begin position="482"/>
        <end position="507"/>
    </location>
</feature>
<evidence type="ECO:0000259" key="3">
    <source>
        <dbReference type="PROSITE" id="PS50056"/>
    </source>
</evidence>
<organism evidence="5">
    <name type="scientific">Caenorhabditis remanei</name>
    <name type="common">Caenorhabditis vulgaris</name>
    <dbReference type="NCBI Taxonomy" id="31234"/>
    <lineage>
        <taxon>Eukaryota</taxon>
        <taxon>Metazoa</taxon>
        <taxon>Ecdysozoa</taxon>
        <taxon>Nematoda</taxon>
        <taxon>Chromadorea</taxon>
        <taxon>Rhabditida</taxon>
        <taxon>Rhabditina</taxon>
        <taxon>Rhabditomorpha</taxon>
        <taxon>Rhabditoidea</taxon>
        <taxon>Rhabditidae</taxon>
        <taxon>Peloderinae</taxon>
        <taxon>Caenorhabditis</taxon>
    </lineage>
</organism>
<feature type="compositionally biased region" description="Basic and acidic residues" evidence="1">
    <location>
        <begin position="14"/>
        <end position="39"/>
    </location>
</feature>
<dbReference type="eggNOG" id="KOG0789">
    <property type="taxonomic scope" value="Eukaryota"/>
</dbReference>
<dbReference type="SMART" id="SM00194">
    <property type="entry name" value="PTPc"/>
    <property type="match status" value="1"/>
</dbReference>
<dbReference type="FunFam" id="3.90.190.10:FF:000114">
    <property type="entry name" value="Tyrosine-protein phosphatase"/>
    <property type="match status" value="1"/>
</dbReference>
<feature type="region of interest" description="Disordered" evidence="1">
    <location>
        <begin position="482"/>
        <end position="589"/>
    </location>
</feature>
<dbReference type="AlphaFoldDB" id="E3N4P6"/>
<dbReference type="PROSITE" id="PS00383">
    <property type="entry name" value="TYR_PHOSPHATASE_1"/>
    <property type="match status" value="1"/>
</dbReference>
<dbReference type="PROSITE" id="PS50055">
    <property type="entry name" value="TYR_PHOSPHATASE_PTP"/>
    <property type="match status" value="1"/>
</dbReference>
<dbReference type="PANTHER" id="PTHR46163">
    <property type="entry name" value="TYROSINE-PROTEIN PHOSPHATASE-RELATED"/>
    <property type="match status" value="1"/>
</dbReference>
<feature type="domain" description="Tyrosine-protein phosphatase" evidence="2">
    <location>
        <begin position="156"/>
        <end position="382"/>
    </location>
</feature>
<dbReference type="Pfam" id="PF00102">
    <property type="entry name" value="Y_phosphatase"/>
    <property type="match status" value="1"/>
</dbReference>
<dbReference type="PRINTS" id="PR00700">
    <property type="entry name" value="PRTYPHPHTASE"/>
</dbReference>
<feature type="compositionally biased region" description="Basic and acidic residues" evidence="1">
    <location>
        <begin position="525"/>
        <end position="541"/>
    </location>
</feature>
<feature type="region of interest" description="Disordered" evidence="1">
    <location>
        <begin position="1"/>
        <end position="39"/>
    </location>
</feature>
<dbReference type="SMART" id="SM00404">
    <property type="entry name" value="PTPc_motif"/>
    <property type="match status" value="1"/>
</dbReference>
<feature type="compositionally biased region" description="Pro residues" evidence="1">
    <location>
        <begin position="562"/>
        <end position="572"/>
    </location>
</feature>
<dbReference type="InterPro" id="IPR000242">
    <property type="entry name" value="PTP_cat"/>
</dbReference>
<dbReference type="OMA" id="STMCLLR"/>
<proteinExistence type="predicted"/>
<dbReference type="PANTHER" id="PTHR46163:SF25">
    <property type="entry name" value="PROTEIN-TYROSINE PHOSPHATASE"/>
    <property type="match status" value="1"/>
</dbReference>
<dbReference type="InterPro" id="IPR000387">
    <property type="entry name" value="Tyr_Pase_dom"/>
</dbReference>
<feature type="domain" description="Tyrosine specific protein phosphatases" evidence="3">
    <location>
        <begin position="300"/>
        <end position="373"/>
    </location>
</feature>
<evidence type="ECO:0000313" key="4">
    <source>
        <dbReference type="EMBL" id="EFO86412.1"/>
    </source>
</evidence>
<sequence length="660" mass="74487">MQRRRVQRGNNGHSQDDGTSRKLSKKPSEDKCDDKDKTKKGTNIFRKLGFVLHADKDKVQDNGSTLKRRKQKKGTERKRRPAPVWNPDKKVHFNIEKTHASIPLKGEPISDIQKKVFMKFATEAVKKSPPEYSMEFLTKIKPYPGQPLERKIFDANPTKNRYKDVVCNDVTRVILNDGSDNDYIHANYVNGLNTPFILSQGPTAATIIDFWRMVVHTKSAYIVMLCEITEDGKPKCAQYYPEKVGDSVTYGAWTITCTLEDSQDANIIKRSLTVKNGENGKEHSLRHLHTKSWPDRSVPKSTMCLLRMLYSIRTAQGPVIVHCSAGIGRTGTFVAIEACLQILTDGKELDLLATCKALRNSRAGSVQVDIQYMTLVQILLNYGKDNGYWEDADLDDRVELLTWNIEQFIQTRGRVDHILATPSTPALNLPQGNTQAVTTTTTTTTTAPPPPLKEKEPTILHSPAQKAQECIEKICEKILKPLKKDKDHQKDHHKEHKSPKEEPKEHPLPIIVTKSSTEDGDDTEEQRGGKHQKQETKEIKEMVQPPQPVHKEDDSVMTGTPGLPPLPSPVLNPSPNGRKEMKISTDSRDSLDKTVISREFLGDNRSNEKQKVDSKEADIKLMKKVRTSGHADLYKFLLSAFCQLQSILVMNLRNASYSLF</sequence>
<dbReference type="HOGENOM" id="CLU_425935_0_0_1"/>
<evidence type="ECO:0000313" key="5">
    <source>
        <dbReference type="Proteomes" id="UP000008281"/>
    </source>
</evidence>
<keyword evidence="5" id="KW-1185">Reference proteome</keyword>
<dbReference type="CDD" id="cd00047">
    <property type="entry name" value="PTPc"/>
    <property type="match status" value="1"/>
</dbReference>
<dbReference type="GO" id="GO:0004725">
    <property type="term" value="F:protein tyrosine phosphatase activity"/>
    <property type="evidence" value="ECO:0007669"/>
    <property type="project" value="InterPro"/>
</dbReference>
<gene>
    <name evidence="4" type="ORF">CRE_01228</name>
</gene>